<evidence type="ECO:0000256" key="1">
    <source>
        <dbReference type="ARBA" id="ARBA00023002"/>
    </source>
</evidence>
<reference evidence="3 4" key="1">
    <citation type="submission" date="2019-03" db="EMBL/GenBank/DDBJ databases">
        <title>San Antonio Military Medical Center submission to MRSN (WRAIR), pending publication.</title>
        <authorList>
            <person name="Blyth D.M."/>
            <person name="Mccarthy S.L."/>
            <person name="Schall S.E."/>
            <person name="Stam J.A."/>
            <person name="Ong A.C."/>
            <person name="Mcgann P.T."/>
        </authorList>
    </citation>
    <scope>NUCLEOTIDE SEQUENCE [LARGE SCALE GENOMIC DNA]</scope>
    <source>
        <strain evidence="3 4">MRSN571793</strain>
    </source>
</reference>
<dbReference type="Proteomes" id="UP000297861">
    <property type="component" value="Unassembled WGS sequence"/>
</dbReference>
<keyword evidence="4" id="KW-1185">Reference proteome</keyword>
<dbReference type="InterPro" id="IPR003680">
    <property type="entry name" value="Flavodoxin_fold"/>
</dbReference>
<dbReference type="PANTHER" id="PTHR47307">
    <property type="entry name" value="GLUTATHIONE-REGULATED POTASSIUM-EFFLUX SYSTEM ANCILLARY PROTEIN KEFG"/>
    <property type="match status" value="1"/>
</dbReference>
<organism evidence="3 4">
    <name type="scientific">Dysgonomonas capnocytophagoides</name>
    <dbReference type="NCBI Taxonomy" id="45254"/>
    <lineage>
        <taxon>Bacteria</taxon>
        <taxon>Pseudomonadati</taxon>
        <taxon>Bacteroidota</taxon>
        <taxon>Bacteroidia</taxon>
        <taxon>Bacteroidales</taxon>
        <taxon>Dysgonomonadaceae</taxon>
        <taxon>Dysgonomonas</taxon>
    </lineage>
</organism>
<evidence type="ECO:0000259" key="2">
    <source>
        <dbReference type="Pfam" id="PF02525"/>
    </source>
</evidence>
<comment type="caution">
    <text evidence="3">The sequence shown here is derived from an EMBL/GenBank/DDBJ whole genome shotgun (WGS) entry which is preliminary data.</text>
</comment>
<dbReference type="STRING" id="1121485.GCA_000426485_01503"/>
<evidence type="ECO:0000313" key="3">
    <source>
        <dbReference type="EMBL" id="TFD95406.1"/>
    </source>
</evidence>
<dbReference type="GO" id="GO:0010181">
    <property type="term" value="F:FMN binding"/>
    <property type="evidence" value="ECO:0007669"/>
    <property type="project" value="TreeGrafter"/>
</dbReference>
<gene>
    <name evidence="3" type="ORF">E2605_13395</name>
</gene>
<dbReference type="PANTHER" id="PTHR47307:SF1">
    <property type="entry name" value="GLUTATHIONE-REGULATED POTASSIUM-EFFLUX SYSTEM ANCILLARY PROTEIN KEFG"/>
    <property type="match status" value="1"/>
</dbReference>
<feature type="domain" description="Flavodoxin-like fold" evidence="2">
    <location>
        <begin position="1"/>
        <end position="168"/>
    </location>
</feature>
<dbReference type="SUPFAM" id="SSF52218">
    <property type="entry name" value="Flavoproteins"/>
    <property type="match status" value="1"/>
</dbReference>
<dbReference type="InterPro" id="IPR046980">
    <property type="entry name" value="KefG/KefF"/>
</dbReference>
<dbReference type="EMBL" id="SOML01000008">
    <property type="protein sequence ID" value="TFD95406.1"/>
    <property type="molecule type" value="Genomic_DNA"/>
</dbReference>
<dbReference type="RefSeq" id="WP_134436820.1">
    <property type="nucleotide sequence ID" value="NZ_SOML01000008.1"/>
</dbReference>
<keyword evidence="1" id="KW-0560">Oxidoreductase</keyword>
<evidence type="ECO:0000313" key="4">
    <source>
        <dbReference type="Proteomes" id="UP000297861"/>
    </source>
</evidence>
<dbReference type="Pfam" id="PF02525">
    <property type="entry name" value="Flavodoxin_2"/>
    <property type="match status" value="1"/>
</dbReference>
<name>A0A4Y8L083_9BACT</name>
<dbReference type="AlphaFoldDB" id="A0A4Y8L083"/>
<accession>A0A4Y8L083</accession>
<dbReference type="GO" id="GO:0003955">
    <property type="term" value="F:NAD(P)H dehydrogenase (quinone) activity"/>
    <property type="evidence" value="ECO:0007669"/>
    <property type="project" value="TreeGrafter"/>
</dbReference>
<dbReference type="OrthoDB" id="652200at2"/>
<proteinExistence type="predicted"/>
<dbReference type="Gene3D" id="3.40.50.360">
    <property type="match status" value="1"/>
</dbReference>
<dbReference type="InterPro" id="IPR029039">
    <property type="entry name" value="Flavoprotein-like_sf"/>
</dbReference>
<dbReference type="GO" id="GO:0009055">
    <property type="term" value="F:electron transfer activity"/>
    <property type="evidence" value="ECO:0007669"/>
    <property type="project" value="TreeGrafter"/>
</dbReference>
<protein>
    <submittedName>
        <fullName evidence="3">Flavodoxin family protein</fullName>
    </submittedName>
</protein>
<sequence>MKTIIILAHPNIEQSHINKSWIEALAKNNPEVHVHNIYKAYPDWNIDVASEQALLLGYDRVIFQYPFQWYNMPPLLKKWLDDVFLQGWAYGNGGENLQGKEFGVVISTAGIDEVYTGSVFGNISELLKPMESTAKFVRAKYISHHVFHGAYTPDVNDRLPKNIEEYLKFITK</sequence>